<dbReference type="Pfam" id="PF00300">
    <property type="entry name" value="His_Phos_1"/>
    <property type="match status" value="1"/>
</dbReference>
<dbReference type="PANTHER" id="PTHR10606:SF49">
    <property type="entry name" value="6-PHOSPHOFRUCTO-2-KINASE DOMAIN-CONTAINING PROTEIN"/>
    <property type="match status" value="1"/>
</dbReference>
<dbReference type="GO" id="GO:0004331">
    <property type="term" value="F:fructose-2,6-bisphosphate 2-phosphatase activity"/>
    <property type="evidence" value="ECO:0007669"/>
    <property type="project" value="TreeGrafter"/>
</dbReference>
<dbReference type="GO" id="GO:0003873">
    <property type="term" value="F:6-phosphofructo-2-kinase activity"/>
    <property type="evidence" value="ECO:0007669"/>
    <property type="project" value="InterPro"/>
</dbReference>
<feature type="compositionally biased region" description="Basic and acidic residues" evidence="3">
    <location>
        <begin position="345"/>
        <end position="357"/>
    </location>
</feature>
<dbReference type="InterPro" id="IPR029033">
    <property type="entry name" value="His_PPase_superfam"/>
</dbReference>
<comment type="caution">
    <text evidence="5">The sequence shown here is derived from an EMBL/GenBank/DDBJ whole genome shotgun (WGS) entry which is preliminary data.</text>
</comment>
<dbReference type="GO" id="GO:0005829">
    <property type="term" value="C:cytosol"/>
    <property type="evidence" value="ECO:0007669"/>
    <property type="project" value="TreeGrafter"/>
</dbReference>
<proteinExistence type="predicted"/>
<feature type="region of interest" description="Disordered" evidence="3">
    <location>
        <begin position="389"/>
        <end position="471"/>
    </location>
</feature>
<evidence type="ECO:0000313" key="5">
    <source>
        <dbReference type="EMBL" id="KAG8469991.1"/>
    </source>
</evidence>
<dbReference type="GO" id="GO:0006003">
    <property type="term" value="P:fructose 2,6-bisphosphate metabolic process"/>
    <property type="evidence" value="ECO:0007669"/>
    <property type="project" value="InterPro"/>
</dbReference>
<keyword evidence="6" id="KW-1185">Reference proteome</keyword>
<name>A0A8J5XIZ9_DIALT</name>
<evidence type="ECO:0000256" key="2">
    <source>
        <dbReference type="ARBA" id="ARBA00022840"/>
    </source>
</evidence>
<evidence type="ECO:0000259" key="4">
    <source>
        <dbReference type="Pfam" id="PF01591"/>
    </source>
</evidence>
<reference evidence="5" key="1">
    <citation type="submission" date="2021-05" db="EMBL/GenBank/DDBJ databases">
        <title>The genome of the haptophyte Pavlova lutheri (Diacronema luteri, Pavlovales) - a model for lipid biosynthesis in eukaryotic algae.</title>
        <authorList>
            <person name="Hulatt C.J."/>
            <person name="Posewitz M.C."/>
        </authorList>
    </citation>
    <scope>NUCLEOTIDE SEQUENCE</scope>
    <source>
        <strain evidence="5">NIVA-4/92</strain>
    </source>
</reference>
<dbReference type="AlphaFoldDB" id="A0A8J5XIZ9"/>
<gene>
    <name evidence="5" type="ORF">KFE25_006446</name>
</gene>
<dbReference type="InterPro" id="IPR027417">
    <property type="entry name" value="P-loop_NTPase"/>
</dbReference>
<evidence type="ECO:0000256" key="1">
    <source>
        <dbReference type="ARBA" id="ARBA00022741"/>
    </source>
</evidence>
<protein>
    <recommendedName>
        <fullName evidence="4">6-phosphofructo-2-kinase domain-containing protein</fullName>
    </recommendedName>
</protein>
<dbReference type="GO" id="GO:0005524">
    <property type="term" value="F:ATP binding"/>
    <property type="evidence" value="ECO:0007669"/>
    <property type="project" value="UniProtKB-KW"/>
</dbReference>
<dbReference type="EMBL" id="JAGTXO010000002">
    <property type="protein sequence ID" value="KAG8469991.1"/>
    <property type="molecule type" value="Genomic_DNA"/>
</dbReference>
<dbReference type="PANTHER" id="PTHR10606">
    <property type="entry name" value="6-PHOSPHOFRUCTO-2-KINASE/FRUCTOSE-2,6-BISPHOSPHATASE"/>
    <property type="match status" value="1"/>
</dbReference>
<dbReference type="OrthoDB" id="267323at2759"/>
<dbReference type="PRINTS" id="PR00991">
    <property type="entry name" value="6PFRUCTKNASE"/>
</dbReference>
<dbReference type="SUPFAM" id="SSF53254">
    <property type="entry name" value="Phosphoglycerate mutase-like"/>
    <property type="match status" value="1"/>
</dbReference>
<keyword evidence="2" id="KW-0067">ATP-binding</keyword>
<dbReference type="InterPro" id="IPR003094">
    <property type="entry name" value="6Pfruct_kin"/>
</dbReference>
<organism evidence="5 6">
    <name type="scientific">Diacronema lutheri</name>
    <name type="common">Unicellular marine alga</name>
    <name type="synonym">Monochrysis lutheri</name>
    <dbReference type="NCBI Taxonomy" id="2081491"/>
    <lineage>
        <taxon>Eukaryota</taxon>
        <taxon>Haptista</taxon>
        <taxon>Haptophyta</taxon>
        <taxon>Pavlovophyceae</taxon>
        <taxon>Pavlovales</taxon>
        <taxon>Pavlovaceae</taxon>
        <taxon>Diacronema</taxon>
    </lineage>
</organism>
<feature type="compositionally biased region" description="Basic and acidic residues" evidence="3">
    <location>
        <begin position="449"/>
        <end position="464"/>
    </location>
</feature>
<feature type="region of interest" description="Disordered" evidence="3">
    <location>
        <begin position="1"/>
        <end position="21"/>
    </location>
</feature>
<keyword evidence="1" id="KW-0547">Nucleotide-binding</keyword>
<dbReference type="SUPFAM" id="SSF52540">
    <property type="entry name" value="P-loop containing nucleoside triphosphate hydrolases"/>
    <property type="match status" value="1"/>
</dbReference>
<dbReference type="Proteomes" id="UP000751190">
    <property type="component" value="Unassembled WGS sequence"/>
</dbReference>
<dbReference type="InterPro" id="IPR013079">
    <property type="entry name" value="6Phosfructo_kin"/>
</dbReference>
<dbReference type="FunFam" id="3.40.50.300:FF:000644">
    <property type="entry name" value="GpmB, Fructose-2,6-bisphosphatase"/>
    <property type="match status" value="1"/>
</dbReference>
<accession>A0A8J5XIZ9</accession>
<dbReference type="InterPro" id="IPR013078">
    <property type="entry name" value="His_Pase_superF_clade-1"/>
</dbReference>
<dbReference type="Pfam" id="PF01591">
    <property type="entry name" value="6PF2K"/>
    <property type="match status" value="1"/>
</dbReference>
<evidence type="ECO:0000313" key="6">
    <source>
        <dbReference type="Proteomes" id="UP000751190"/>
    </source>
</evidence>
<sequence length="741" mass="80998">MNRSASETPARESDYYEGKSALARPRSTGRAFQKEMNVRHKLTKARMQMVFVMVGLPARGKSFISRRLESFLSWKGHTTKVFNVGKYRREAVQAAESGKSDFFDPHNMQAKMQREAVALAALEDMLDWLSREGEIGIFDATNSTEERRQLIIRTCRQSGRELGIVFIETLCTNRDVLEENMRCKVAGSPDFASMSEEEALADLRARIAKYEAVYETIGETVDYSYIKLYNMSSRVLVSGVYGQVAQSVLPYLMAIHIGPRPVWLVRAGEGVGLRTSKTHSSIGSPLAQLTESGKAFAEVLADYVRDQIRSFQELDEDASTVSRRYSRQLSDQLVATVRQAVAESRHASVGDTAHDADGGALAGGSGDHEAGAELHALPRAVLGGALATTSCRRSTPPSDGGVESHATESPTAQRSVSRRDSAACDSSPRLEPTDGHAVLFGASPASSRDTARDSHVDRGDDTKLRRTRRVTKKWQDSVVRAANGVVDTRAQLKVLTSTLPRAIATVEKMRTPCSREEYFMLTPLDKGSHMGLSLDEIGATDPKWMERFRADYLNTRFPGGECYHDLMNRLEQVLIEIEQQTMPVLVVSHVSVLQVLLCYFRNIPVREAPHIEVPLHTVIELQPTIGGPWVETRTELVTAAHAEQPLGMRVESSSELYQGDSYDQLGSPPSATTLEPPGIGLRKSNLHSSTELTDVATLVAAANASPPVVAAGSAAAATVPAADIWSGRSTSPHLIRHAGLG</sequence>
<dbReference type="Gene3D" id="3.40.50.300">
    <property type="entry name" value="P-loop containing nucleotide triphosphate hydrolases"/>
    <property type="match status" value="1"/>
</dbReference>
<evidence type="ECO:0000256" key="3">
    <source>
        <dbReference type="SAM" id="MobiDB-lite"/>
    </source>
</evidence>
<dbReference type="GO" id="GO:0006000">
    <property type="term" value="P:fructose metabolic process"/>
    <property type="evidence" value="ECO:0007669"/>
    <property type="project" value="InterPro"/>
</dbReference>
<feature type="domain" description="6-phosphofructo-2-kinase" evidence="4">
    <location>
        <begin position="45"/>
        <end position="257"/>
    </location>
</feature>
<feature type="region of interest" description="Disordered" evidence="3">
    <location>
        <begin position="345"/>
        <end position="369"/>
    </location>
</feature>
<dbReference type="OMA" id="IFMESIC"/>
<dbReference type="Gene3D" id="3.40.50.1240">
    <property type="entry name" value="Phosphoglycerate mutase-like"/>
    <property type="match status" value="1"/>
</dbReference>